<dbReference type="GO" id="GO:0016020">
    <property type="term" value="C:membrane"/>
    <property type="evidence" value="ECO:0007669"/>
    <property type="project" value="UniProtKB-SubCell"/>
</dbReference>
<dbReference type="Proteomes" id="UP000778970">
    <property type="component" value="Unassembled WGS sequence"/>
</dbReference>
<dbReference type="PANTHER" id="PTHR21016:SF25">
    <property type="entry name" value="TM2 DOMAIN-CONTAINING PROTEIN DDB_G0277895-RELATED"/>
    <property type="match status" value="1"/>
</dbReference>
<dbReference type="InterPro" id="IPR050932">
    <property type="entry name" value="TM2D1-3-like"/>
</dbReference>
<keyword evidence="4 5" id="KW-0472">Membrane</keyword>
<keyword evidence="3 5" id="KW-1133">Transmembrane helix</keyword>
<dbReference type="PANTHER" id="PTHR21016">
    <property type="entry name" value="BETA-AMYLOID BINDING PROTEIN-RELATED"/>
    <property type="match status" value="1"/>
</dbReference>
<evidence type="ECO:0000256" key="1">
    <source>
        <dbReference type="ARBA" id="ARBA00004141"/>
    </source>
</evidence>
<organism evidence="7 8">
    <name type="scientific">Rhodovibrio salinarum</name>
    <dbReference type="NCBI Taxonomy" id="1087"/>
    <lineage>
        <taxon>Bacteria</taxon>
        <taxon>Pseudomonadati</taxon>
        <taxon>Pseudomonadota</taxon>
        <taxon>Alphaproteobacteria</taxon>
        <taxon>Rhodospirillales</taxon>
        <taxon>Rhodovibrionaceae</taxon>
        <taxon>Rhodovibrio</taxon>
    </lineage>
</organism>
<dbReference type="Pfam" id="PF05154">
    <property type="entry name" value="TM2"/>
    <property type="match status" value="1"/>
</dbReference>
<evidence type="ECO:0000256" key="5">
    <source>
        <dbReference type="SAM" id="Phobius"/>
    </source>
</evidence>
<feature type="transmembrane region" description="Helical" evidence="5">
    <location>
        <begin position="64"/>
        <end position="89"/>
    </location>
</feature>
<dbReference type="AlphaFoldDB" id="A0A934V205"/>
<comment type="caution">
    <text evidence="7">The sequence shown here is derived from an EMBL/GenBank/DDBJ whole genome shotgun (WGS) entry which is preliminary data.</text>
</comment>
<feature type="transmembrane region" description="Helical" evidence="5">
    <location>
        <begin position="37"/>
        <end position="57"/>
    </location>
</feature>
<evidence type="ECO:0000313" key="8">
    <source>
        <dbReference type="Proteomes" id="UP000778970"/>
    </source>
</evidence>
<dbReference type="InterPro" id="IPR007829">
    <property type="entry name" value="TM2"/>
</dbReference>
<evidence type="ECO:0000313" key="7">
    <source>
        <dbReference type="EMBL" id="MBK1698980.1"/>
    </source>
</evidence>
<keyword evidence="2 5" id="KW-0812">Transmembrane</keyword>
<protein>
    <submittedName>
        <fullName evidence="7">TM2 domain-containing protein</fullName>
    </submittedName>
</protein>
<evidence type="ECO:0000256" key="4">
    <source>
        <dbReference type="ARBA" id="ARBA00023136"/>
    </source>
</evidence>
<proteinExistence type="predicted"/>
<accession>A0A934V205</accession>
<name>A0A934V205_9PROT</name>
<evidence type="ECO:0000256" key="2">
    <source>
        <dbReference type="ARBA" id="ARBA00022692"/>
    </source>
</evidence>
<keyword evidence="8" id="KW-1185">Reference proteome</keyword>
<reference evidence="7" key="1">
    <citation type="submission" date="2017-08" db="EMBL/GenBank/DDBJ databases">
        <authorList>
            <person name="Imhoff J.F."/>
            <person name="Rahn T."/>
            <person name="Kuenzel S."/>
            <person name="Neulinger S.C."/>
        </authorList>
    </citation>
    <scope>NUCLEOTIDE SEQUENCE</scope>
    <source>
        <strain evidence="7">DSM 9154</strain>
    </source>
</reference>
<reference evidence="7" key="2">
    <citation type="journal article" date="2020" name="Microorganisms">
        <title>Osmotic Adaptation and Compatible Solute Biosynthesis of Phototrophic Bacteria as Revealed from Genome Analyses.</title>
        <authorList>
            <person name="Imhoff J.F."/>
            <person name="Rahn T."/>
            <person name="Kunzel S."/>
            <person name="Keller A."/>
            <person name="Neulinger S.C."/>
        </authorList>
    </citation>
    <scope>NUCLEOTIDE SEQUENCE</scope>
    <source>
        <strain evidence="7">DSM 9154</strain>
    </source>
</reference>
<dbReference type="EMBL" id="NRRE01000033">
    <property type="protein sequence ID" value="MBK1698980.1"/>
    <property type="molecule type" value="Genomic_DNA"/>
</dbReference>
<feature type="domain" description="TM2" evidence="6">
    <location>
        <begin position="34"/>
        <end position="82"/>
    </location>
</feature>
<sequence>MVYCNTCGKDMARLAESCPSCGAPNPLAKPKQSEKSMVPAALLCFFFGALGFHRFYVGKIITGILMILTFGGLGIWALIDFVMIIVGSFKDSEGLPLKR</sequence>
<comment type="subcellular location">
    <subcellularLocation>
        <location evidence="1">Membrane</location>
        <topology evidence="1">Multi-pass membrane protein</topology>
    </subcellularLocation>
</comment>
<evidence type="ECO:0000256" key="3">
    <source>
        <dbReference type="ARBA" id="ARBA00022989"/>
    </source>
</evidence>
<gene>
    <name evidence="7" type="ORF">CKO21_17190</name>
</gene>
<evidence type="ECO:0000259" key="6">
    <source>
        <dbReference type="Pfam" id="PF05154"/>
    </source>
</evidence>